<evidence type="ECO:0000313" key="11">
    <source>
        <dbReference type="Proteomes" id="UP000318626"/>
    </source>
</evidence>
<feature type="transmembrane region" description="Helical" evidence="9">
    <location>
        <begin position="365"/>
        <end position="389"/>
    </location>
</feature>
<keyword evidence="11" id="KW-1185">Reference proteome</keyword>
<keyword evidence="4" id="KW-1003">Cell membrane</keyword>
<feature type="transmembrane region" description="Helical" evidence="9">
    <location>
        <begin position="260"/>
        <end position="283"/>
    </location>
</feature>
<dbReference type="EMBL" id="CP036289">
    <property type="protein sequence ID" value="QDU77409.1"/>
    <property type="molecule type" value="Genomic_DNA"/>
</dbReference>
<proteinExistence type="inferred from homology"/>
<dbReference type="PANTHER" id="PTHR32024:SF2">
    <property type="entry name" value="TRK SYSTEM POTASSIUM UPTAKE PROTEIN TRKG-RELATED"/>
    <property type="match status" value="1"/>
</dbReference>
<gene>
    <name evidence="10" type="primary">trkG</name>
    <name evidence="10" type="ORF">Pan97_44780</name>
</gene>
<feature type="transmembrane region" description="Helical" evidence="9">
    <location>
        <begin position="401"/>
        <end position="422"/>
    </location>
</feature>
<evidence type="ECO:0000256" key="8">
    <source>
        <dbReference type="ARBA" id="ARBA00023136"/>
    </source>
</evidence>
<feature type="transmembrane region" description="Helical" evidence="9">
    <location>
        <begin position="534"/>
        <end position="552"/>
    </location>
</feature>
<feature type="transmembrane region" description="Helical" evidence="9">
    <location>
        <begin position="304"/>
        <end position="325"/>
    </location>
</feature>
<keyword evidence="3" id="KW-0813">Transport</keyword>
<dbReference type="GO" id="GO:0008324">
    <property type="term" value="F:monoatomic cation transmembrane transporter activity"/>
    <property type="evidence" value="ECO:0007669"/>
    <property type="project" value="InterPro"/>
</dbReference>
<protein>
    <submittedName>
        <fullName evidence="10">Trk system potassium uptake protein TrkG</fullName>
    </submittedName>
</protein>
<evidence type="ECO:0000256" key="5">
    <source>
        <dbReference type="ARBA" id="ARBA00022692"/>
    </source>
</evidence>
<feature type="transmembrane region" description="Helical" evidence="9">
    <location>
        <begin position="608"/>
        <end position="628"/>
    </location>
</feature>
<evidence type="ECO:0000313" key="10">
    <source>
        <dbReference type="EMBL" id="QDU77409.1"/>
    </source>
</evidence>
<accession>A0A518CDW4</accession>
<evidence type="ECO:0000256" key="1">
    <source>
        <dbReference type="ARBA" id="ARBA00004651"/>
    </source>
</evidence>
<dbReference type="Proteomes" id="UP000318626">
    <property type="component" value="Chromosome"/>
</dbReference>
<evidence type="ECO:0000256" key="4">
    <source>
        <dbReference type="ARBA" id="ARBA00022475"/>
    </source>
</evidence>
<keyword evidence="5 9" id="KW-0812">Transmembrane</keyword>
<feature type="transmembrane region" description="Helical" evidence="9">
    <location>
        <begin position="81"/>
        <end position="102"/>
    </location>
</feature>
<feature type="transmembrane region" description="Helical" evidence="9">
    <location>
        <begin position="472"/>
        <end position="493"/>
    </location>
</feature>
<dbReference type="KEGG" id="bvo:Pan97_44780"/>
<dbReference type="GO" id="GO:0005886">
    <property type="term" value="C:plasma membrane"/>
    <property type="evidence" value="ECO:0007669"/>
    <property type="project" value="UniProtKB-SubCell"/>
</dbReference>
<organism evidence="10 11">
    <name type="scientific">Bremerella volcania</name>
    <dbReference type="NCBI Taxonomy" id="2527984"/>
    <lineage>
        <taxon>Bacteria</taxon>
        <taxon>Pseudomonadati</taxon>
        <taxon>Planctomycetota</taxon>
        <taxon>Planctomycetia</taxon>
        <taxon>Pirellulales</taxon>
        <taxon>Pirellulaceae</taxon>
        <taxon>Bremerella</taxon>
    </lineage>
</organism>
<dbReference type="AlphaFoldDB" id="A0A518CDW4"/>
<evidence type="ECO:0000256" key="3">
    <source>
        <dbReference type="ARBA" id="ARBA00022448"/>
    </source>
</evidence>
<comment type="similarity">
    <text evidence="2">Belongs to the TrkH potassium transport family.</text>
</comment>
<name>A0A518CDW4_9BACT</name>
<comment type="subcellular location">
    <subcellularLocation>
        <location evidence="1">Cell membrane</location>
        <topology evidence="1">Multi-pass membrane protein</topology>
    </subcellularLocation>
</comment>
<keyword evidence="6 9" id="KW-1133">Transmembrane helix</keyword>
<feature type="transmembrane region" description="Helical" evidence="9">
    <location>
        <begin position="48"/>
        <end position="69"/>
    </location>
</feature>
<evidence type="ECO:0000256" key="2">
    <source>
        <dbReference type="ARBA" id="ARBA00009137"/>
    </source>
</evidence>
<keyword evidence="7" id="KW-0406">Ion transport</keyword>
<sequence length="636" mass="71194">MNYRLVCRLLSIVCLIIGVTMVFSLPWAWPAIGHRTDENFQQFETHGFLGLVYSILLSIICWAVLWRIGRKSKGELYRREAMAVVGLSWLIATILGAMPYILSGSCNKLSVRLFNSHEHAPQVFHDVVSPLSEDQYALVQSLVAAGARGLSKQKLAEQYDAKVKLLTKGEAPTRPFDQVFDELRELPHWRGALIEPDEDEDAPMDRRDHYRIRPVSMNIADAIFESQSGFSTTGATVIADLEDPVSIPHCILFWRSSTHFLGGLGIIVLFVVILGQGSAGKALMRNEMPGPSKEGSHSRMQHTAWMFAGLYCGLNLVLTLLLWLLGMNFFDAVCHAFGTLATGGFSTYNASLGHFVQADPVSGAWIEYVVIVFMVLAGTNFTLLYFMMIGQAFRLIEDIEWRYYMGIIVGVTIAVMTFGMFYDDFIVDPETSLLNEFLYALRYGLFQVVSIITTTGYGTHDFDQWNSFGRGVLFLLMFVGGCAGSTGGGLKVIRHILFHKILFLQLEKSYHPTVVRPLRLGGKPVDDPELQNNILIYFSLILVLFVFGWLSVVTLEPDSTWGASEEHIEHKLIDSATAVAATLNNVGPGLGIIGATQNYANFTWWTKLLFTALMMIGRLEIFAVLVLFMPRFWRSR</sequence>
<dbReference type="GO" id="GO:0030001">
    <property type="term" value="P:metal ion transport"/>
    <property type="evidence" value="ECO:0007669"/>
    <property type="project" value="UniProtKB-ARBA"/>
</dbReference>
<reference evidence="11" key="1">
    <citation type="submission" date="2019-02" db="EMBL/GenBank/DDBJ databases">
        <title>Deep-cultivation of Planctomycetes and their phenomic and genomic characterization uncovers novel biology.</title>
        <authorList>
            <person name="Wiegand S."/>
            <person name="Jogler M."/>
            <person name="Boedeker C."/>
            <person name="Pinto D."/>
            <person name="Vollmers J."/>
            <person name="Rivas-Marin E."/>
            <person name="Kohn T."/>
            <person name="Peeters S.H."/>
            <person name="Heuer A."/>
            <person name="Rast P."/>
            <person name="Oberbeckmann S."/>
            <person name="Bunk B."/>
            <person name="Jeske O."/>
            <person name="Meyerdierks A."/>
            <person name="Storesund J.E."/>
            <person name="Kallscheuer N."/>
            <person name="Luecker S."/>
            <person name="Lage O.M."/>
            <person name="Pohl T."/>
            <person name="Merkel B.J."/>
            <person name="Hornburger P."/>
            <person name="Mueller R.-W."/>
            <person name="Bruemmer F."/>
            <person name="Labrenz M."/>
            <person name="Spormann A.M."/>
            <person name="Op den Camp H."/>
            <person name="Overmann J."/>
            <person name="Amann R."/>
            <person name="Jetten M.S.M."/>
            <person name="Mascher T."/>
            <person name="Medema M.H."/>
            <person name="Devos D.P."/>
            <person name="Kaster A.-K."/>
            <person name="Ovreas L."/>
            <person name="Rohde M."/>
            <person name="Galperin M.Y."/>
            <person name="Jogler C."/>
        </authorList>
    </citation>
    <scope>NUCLEOTIDE SEQUENCE [LARGE SCALE GENOMIC DNA]</scope>
    <source>
        <strain evidence="11">Pan97</strain>
    </source>
</reference>
<keyword evidence="8 9" id="KW-0472">Membrane</keyword>
<dbReference type="PANTHER" id="PTHR32024">
    <property type="entry name" value="TRK SYSTEM POTASSIUM UPTAKE PROTEIN TRKG-RELATED"/>
    <property type="match status" value="1"/>
</dbReference>
<feature type="transmembrane region" description="Helical" evidence="9">
    <location>
        <begin position="7"/>
        <end position="28"/>
    </location>
</feature>
<evidence type="ECO:0000256" key="7">
    <source>
        <dbReference type="ARBA" id="ARBA00023065"/>
    </source>
</evidence>
<evidence type="ECO:0000256" key="9">
    <source>
        <dbReference type="SAM" id="Phobius"/>
    </source>
</evidence>
<dbReference type="RefSeq" id="WP_196782179.1">
    <property type="nucleotide sequence ID" value="NZ_CP036289.1"/>
</dbReference>
<dbReference type="InterPro" id="IPR003445">
    <property type="entry name" value="Cat_transpt"/>
</dbReference>
<dbReference type="Pfam" id="PF02386">
    <property type="entry name" value="TrkH"/>
    <property type="match status" value="1"/>
</dbReference>
<evidence type="ECO:0000256" key="6">
    <source>
        <dbReference type="ARBA" id="ARBA00022989"/>
    </source>
</evidence>